<dbReference type="STRING" id="2020962.A0A2N1J7R3"/>
<dbReference type="PANTHER" id="PTHR43313:SF1">
    <property type="entry name" value="3BETA-HYDROXYSTEROID DEHYDROGENASE DHS-16"/>
    <property type="match status" value="1"/>
</dbReference>
<dbReference type="PANTHER" id="PTHR43313">
    <property type="entry name" value="SHORT-CHAIN DEHYDROGENASE/REDUCTASE FAMILY 9C"/>
    <property type="match status" value="1"/>
</dbReference>
<dbReference type="Gene3D" id="3.40.50.720">
    <property type="entry name" value="NAD(P)-binding Rossmann-like Domain"/>
    <property type="match status" value="1"/>
</dbReference>
<reference evidence="1 2" key="1">
    <citation type="submission" date="2017-10" db="EMBL/GenBank/DDBJ databases">
        <title>A novel species of cold-tolerant Malassezia isolated from bats.</title>
        <authorList>
            <person name="Lorch J.M."/>
            <person name="Palmer J.M."/>
            <person name="Vanderwolf K.J."/>
            <person name="Schmidt K.Z."/>
            <person name="Verant M.L."/>
            <person name="Weller T.J."/>
            <person name="Blehert D.S."/>
        </authorList>
    </citation>
    <scope>NUCLEOTIDE SEQUENCE [LARGE SCALE GENOMIC DNA]</scope>
    <source>
        <strain evidence="1 2">NWHC:44797-103</strain>
    </source>
</reference>
<evidence type="ECO:0000313" key="1">
    <source>
        <dbReference type="EMBL" id="PKI82583.1"/>
    </source>
</evidence>
<dbReference type="OrthoDB" id="5308060at2759"/>
<gene>
    <name evidence="1" type="ORF">MVES_003420</name>
</gene>
<name>A0A2N1J7R3_9BASI</name>
<dbReference type="Proteomes" id="UP000232875">
    <property type="component" value="Unassembled WGS sequence"/>
</dbReference>
<organism evidence="1 2">
    <name type="scientific">Malassezia vespertilionis</name>
    <dbReference type="NCBI Taxonomy" id="2020962"/>
    <lineage>
        <taxon>Eukaryota</taxon>
        <taxon>Fungi</taxon>
        <taxon>Dikarya</taxon>
        <taxon>Basidiomycota</taxon>
        <taxon>Ustilaginomycotina</taxon>
        <taxon>Malasseziomycetes</taxon>
        <taxon>Malasseziales</taxon>
        <taxon>Malasseziaceae</taxon>
        <taxon>Malassezia</taxon>
    </lineage>
</organism>
<dbReference type="AlphaFoldDB" id="A0A2N1J7R3"/>
<evidence type="ECO:0000313" key="2">
    <source>
        <dbReference type="Proteomes" id="UP000232875"/>
    </source>
</evidence>
<keyword evidence="2" id="KW-1185">Reference proteome</keyword>
<proteinExistence type="predicted"/>
<protein>
    <submittedName>
        <fullName evidence="1">Uncharacterized protein</fullName>
    </submittedName>
</protein>
<accession>A0A2N1J7R3</accession>
<dbReference type="GO" id="GO:0016491">
    <property type="term" value="F:oxidoreductase activity"/>
    <property type="evidence" value="ECO:0007669"/>
    <property type="project" value="TreeGrafter"/>
</dbReference>
<sequence>MNQYGPPIELPSYLSWEKLASHADGAYEKVLAWSGTAAKPPPPPPPPSLAQTITHFLHTHKRTLACTLGGVALVGLGVALRYKWPSTRPQARGRVNRHGVRMQAVLVLGADTPLGHALALHLASLDLIVLASVASEAAQRTLAASVSDEARGYVKSILFDPREPGASEDAFVHGVHAALSLRYPLSTAGDPYARPGESVQVLGLVNAQSYAPDAAAFPAAFEQWTPADLETALRVHVVYPLSVMNRLCALLAALPNRVASQEEAVPVLMLTLLSMPALDVALPMHGATSILAQAVHAGVDTLRRETDVQLIARRTNQPLLRRWTSPRPELRRIQWTVMELSASQLRTFAQGTAPVFQKTAALLFSRGMPVWPRYTIVASSRLAAWCERFCSACLHLLPSAVLDLFISVHMQVLARRASTRSLAVRQCVHSLATKSHPASLPRAAKR</sequence>
<dbReference type="GO" id="GO:0008202">
    <property type="term" value="P:steroid metabolic process"/>
    <property type="evidence" value="ECO:0007669"/>
    <property type="project" value="TreeGrafter"/>
</dbReference>
<dbReference type="EMBL" id="KZ454994">
    <property type="protein sequence ID" value="PKI82583.1"/>
    <property type="molecule type" value="Genomic_DNA"/>
</dbReference>